<dbReference type="InterPro" id="IPR001150">
    <property type="entry name" value="Gly_radical"/>
</dbReference>
<evidence type="ECO:0000256" key="2">
    <source>
        <dbReference type="ARBA" id="ARBA00023239"/>
    </source>
</evidence>
<feature type="modified residue" description="Glycine radical" evidence="3">
    <location>
        <position position="673"/>
    </location>
</feature>
<dbReference type="SUPFAM" id="SSF51998">
    <property type="entry name" value="PFL-like glycyl radical enzymes"/>
    <property type="match status" value="1"/>
</dbReference>
<dbReference type="Gene3D" id="3.20.70.20">
    <property type="match status" value="1"/>
</dbReference>
<evidence type="ECO:0000259" key="5">
    <source>
        <dbReference type="PROSITE" id="PS51554"/>
    </source>
</evidence>
<evidence type="ECO:0000313" key="6">
    <source>
        <dbReference type="EMBL" id="GFZ32100.1"/>
    </source>
</evidence>
<comment type="caution">
    <text evidence="6">The sequence shown here is derived from an EMBL/GenBank/DDBJ whole genome shotgun (WGS) entry which is preliminary data.</text>
</comment>
<proteinExistence type="predicted"/>
<dbReference type="Pfam" id="PF02901">
    <property type="entry name" value="PFL-like"/>
    <property type="match status" value="1"/>
</dbReference>
<gene>
    <name evidence="6" type="ORF">CSC2_26260</name>
</gene>
<dbReference type="EMBL" id="BMBA01000002">
    <property type="protein sequence ID" value="GFZ32100.1"/>
    <property type="molecule type" value="Genomic_DNA"/>
</dbReference>
<keyword evidence="2" id="KW-0456">Lyase</keyword>
<protein>
    <submittedName>
        <fullName evidence="6">Glycyl radical enzyme</fullName>
    </submittedName>
</protein>
<sequence>MNISINDTKAVRLRIEKINRYSENFIKFVKKLPTYIPDKGIIAGPRRFYRNEPYELWNELKEEEMFWGIDNCHFPINSSFLSIGYTGIIKKASLDNPEFSREQLEFLAAIKRVYEAATEYIHRHELEAEIKAKASNGLEKQNFLFIADNCRHLCENAPGSFAQAVQLFWFTWRLRGLFTSSIGRLDQYLYPFYKKDVDNGILTREKALEILCELWEVFNEAGTGDTLKNLMLGGVNEEGKDAVNELSYLMLEASIKMRMPEPHLNVRLHSNSPQDFIKKTVELQLIGQGQPTIYNDDVLIPALINYGIPKKSARNYSNDGCTELVIDGESGIFFEQMEAMKSFELTLFNGKENDNIPIEPFIKKWTHRMTESKVKTRLKLGYKSGDLTKMDSFDEIYDAFLKQYFYQTDIMLDNICSEIKRLKENEVSSLFLSGAFPLCLEKAEDPLRGGFNIECYQLLSGSITTVADCLAGIKKIVFEERYCSMKELLEAVGNNFEGQEVLRQKLLNVPKFGNDDDFVDTIAADIARRFCEHVLKYKTPNGKSIWPGLYNIDFATFAKILGATPDGRKAGDPIAEHFSPTPGRAKNGPTAVIRSAVKAPLYLGFASSPIHITLSRDSIPMDQTGRFILMNLLTTSLKLGVDVLNIAIYDSEILKQAKIYPERYGDIVVRVWGFNARFVDLTEELQDHIIARIISKN</sequence>
<feature type="domain" description="Glycine radical" evidence="4">
    <location>
        <begin position="576"/>
        <end position="697"/>
    </location>
</feature>
<dbReference type="InterPro" id="IPR004184">
    <property type="entry name" value="PFL_dom"/>
</dbReference>
<dbReference type="Proteomes" id="UP000663802">
    <property type="component" value="Unassembled WGS sequence"/>
</dbReference>
<keyword evidence="7" id="KW-1185">Reference proteome</keyword>
<dbReference type="PANTHER" id="PTHR43641">
    <property type="entry name" value="FORMATE ACETYLTRANSFERASE 3-RELATED"/>
    <property type="match status" value="1"/>
</dbReference>
<evidence type="ECO:0000259" key="4">
    <source>
        <dbReference type="PROSITE" id="PS51149"/>
    </source>
</evidence>
<dbReference type="InterPro" id="IPR051215">
    <property type="entry name" value="GRE"/>
</dbReference>
<accession>A0ABQ1EBS8</accession>
<evidence type="ECO:0000313" key="7">
    <source>
        <dbReference type="Proteomes" id="UP000663802"/>
    </source>
</evidence>
<evidence type="ECO:0000256" key="3">
    <source>
        <dbReference type="PROSITE-ProRule" id="PRU00493"/>
    </source>
</evidence>
<organism evidence="6 7">
    <name type="scientific">Clostridium zeae</name>
    <dbReference type="NCBI Taxonomy" id="2759022"/>
    <lineage>
        <taxon>Bacteria</taxon>
        <taxon>Bacillati</taxon>
        <taxon>Bacillota</taxon>
        <taxon>Clostridia</taxon>
        <taxon>Eubacteriales</taxon>
        <taxon>Clostridiaceae</taxon>
        <taxon>Clostridium</taxon>
    </lineage>
</organism>
<dbReference type="RefSeq" id="WP_206870373.1">
    <property type="nucleotide sequence ID" value="NZ_BMBA01000002.1"/>
</dbReference>
<keyword evidence="1 3" id="KW-0556">Organic radical</keyword>
<dbReference type="PROSITE" id="PS51554">
    <property type="entry name" value="PFL"/>
    <property type="match status" value="1"/>
</dbReference>
<dbReference type="PROSITE" id="PS51149">
    <property type="entry name" value="GLY_RADICAL_2"/>
    <property type="match status" value="1"/>
</dbReference>
<dbReference type="PANTHER" id="PTHR43641:SF2">
    <property type="entry name" value="DEHYDRATASE YBIW-RELATED"/>
    <property type="match status" value="1"/>
</dbReference>
<dbReference type="Pfam" id="PF01228">
    <property type="entry name" value="Gly_radical"/>
    <property type="match status" value="1"/>
</dbReference>
<reference evidence="6 7" key="1">
    <citation type="journal article" date="2021" name="Int. J. Syst. Evol. Microbiol.">
        <title>Clostridium zeae sp. nov., isolated from corn silage.</title>
        <authorList>
            <person name="Kobayashi H."/>
            <person name="Tanizawa Y."/>
            <person name="Yagura M."/>
            <person name="Sakamoto M."/>
            <person name="Ohkuma M."/>
            <person name="Tohno M."/>
        </authorList>
    </citation>
    <scope>NUCLEOTIDE SEQUENCE [LARGE SCALE GENOMIC DNA]</scope>
    <source>
        <strain evidence="6 7">CSC2</strain>
    </source>
</reference>
<feature type="domain" description="PFL" evidence="5">
    <location>
        <begin position="1"/>
        <end position="569"/>
    </location>
</feature>
<evidence type="ECO:0000256" key="1">
    <source>
        <dbReference type="ARBA" id="ARBA00022818"/>
    </source>
</evidence>
<name>A0ABQ1EBS8_9CLOT</name>